<dbReference type="InterPro" id="IPR036291">
    <property type="entry name" value="NAD(P)-bd_dom_sf"/>
</dbReference>
<gene>
    <name evidence="3" type="ORF">HF526_21065</name>
</gene>
<accession>A0ABX1SG69</accession>
<feature type="domain" description="GFO/IDH/MocA-like oxidoreductase" evidence="2">
    <location>
        <begin position="136"/>
        <end position="220"/>
    </location>
</feature>
<name>A0ABX1SG69_9PSEU</name>
<dbReference type="InterPro" id="IPR055170">
    <property type="entry name" value="GFO_IDH_MocA-like_dom"/>
</dbReference>
<dbReference type="Gene3D" id="3.30.360.10">
    <property type="entry name" value="Dihydrodipicolinate Reductase, domain 2"/>
    <property type="match status" value="1"/>
</dbReference>
<proteinExistence type="predicted"/>
<dbReference type="PANTHER" id="PTHR43249">
    <property type="entry name" value="UDP-N-ACETYL-2-AMINO-2-DEOXY-D-GLUCURONATE OXIDASE"/>
    <property type="match status" value="1"/>
</dbReference>
<evidence type="ECO:0000259" key="1">
    <source>
        <dbReference type="Pfam" id="PF01408"/>
    </source>
</evidence>
<comment type="caution">
    <text evidence="3">The sequence shown here is derived from an EMBL/GenBank/DDBJ whole genome shotgun (WGS) entry which is preliminary data.</text>
</comment>
<evidence type="ECO:0000313" key="3">
    <source>
        <dbReference type="EMBL" id="NMH99787.1"/>
    </source>
</evidence>
<dbReference type="SUPFAM" id="SSF55347">
    <property type="entry name" value="Glyceraldehyde-3-phosphate dehydrogenase-like, C-terminal domain"/>
    <property type="match status" value="1"/>
</dbReference>
<dbReference type="Pfam" id="PF01408">
    <property type="entry name" value="GFO_IDH_MocA"/>
    <property type="match status" value="1"/>
</dbReference>
<evidence type="ECO:0000313" key="4">
    <source>
        <dbReference type="Proteomes" id="UP000820669"/>
    </source>
</evidence>
<evidence type="ECO:0000259" key="2">
    <source>
        <dbReference type="Pfam" id="PF22725"/>
    </source>
</evidence>
<dbReference type="Pfam" id="PF22725">
    <property type="entry name" value="GFO_IDH_MocA_C3"/>
    <property type="match status" value="1"/>
</dbReference>
<dbReference type="Proteomes" id="UP000820669">
    <property type="component" value="Unassembled WGS sequence"/>
</dbReference>
<dbReference type="PANTHER" id="PTHR43249:SF1">
    <property type="entry name" value="D-GLUCOSIDE 3-DEHYDROGENASE"/>
    <property type="match status" value="1"/>
</dbReference>
<dbReference type="InterPro" id="IPR000683">
    <property type="entry name" value="Gfo/Idh/MocA-like_OxRdtase_N"/>
</dbReference>
<protein>
    <submittedName>
        <fullName evidence="3">Gfo/Idh/MocA family oxidoreductase</fullName>
    </submittedName>
</protein>
<dbReference type="InterPro" id="IPR052515">
    <property type="entry name" value="Gfo/Idh/MocA_Oxidoreductase"/>
</dbReference>
<reference evidence="3 4" key="1">
    <citation type="submission" date="2020-04" db="EMBL/GenBank/DDBJ databases">
        <authorList>
            <person name="Klaysubun C."/>
            <person name="Duangmal K."/>
            <person name="Lipun K."/>
        </authorList>
    </citation>
    <scope>NUCLEOTIDE SEQUENCE [LARGE SCALE GENOMIC DNA]</scope>
    <source>
        <strain evidence="3 4">K10HN5</strain>
    </source>
</reference>
<keyword evidence="4" id="KW-1185">Reference proteome</keyword>
<dbReference type="Gene3D" id="3.40.50.720">
    <property type="entry name" value="NAD(P)-binding Rossmann-like Domain"/>
    <property type="match status" value="1"/>
</dbReference>
<dbReference type="SUPFAM" id="SSF51735">
    <property type="entry name" value="NAD(P)-binding Rossmann-fold domains"/>
    <property type="match status" value="1"/>
</dbReference>
<sequence length="315" mass="32868">MGFVGTGGVATRHAGILAGFDDAELVAATDADPARAAAFGRTHGVAAEPDVEALLAHDLDAVYVCVPPFAHGPVEERLATAGVALFVEKPPARDEATAERIAARLAATGTLARVGLHWRLAEPVRWARGLLAGRTVRLVQARWLDRVPPVPWWIHPERSGGQLVEQVVHVLDLARVLAGEVAQVHAFSGGPLPGARVDAASAAVLRFTGGAVGTLAATCALGWKDGAGLDLVTDDLVLSVAENGLEARDAAGTHRWNVDPAVARRAADRVFVDAVHGAAPPPEADLPDYPEALRSHRVACALARSAASRQPEPVC</sequence>
<dbReference type="EMBL" id="JAAXLA010000042">
    <property type="protein sequence ID" value="NMH99787.1"/>
    <property type="molecule type" value="Genomic_DNA"/>
</dbReference>
<feature type="domain" description="Gfo/Idh/MocA-like oxidoreductase N-terminal" evidence="1">
    <location>
        <begin position="2"/>
        <end position="115"/>
    </location>
</feature>
<organism evidence="3 4">
    <name type="scientific">Pseudonocardia acidicola</name>
    <dbReference type="NCBI Taxonomy" id="2724939"/>
    <lineage>
        <taxon>Bacteria</taxon>
        <taxon>Bacillati</taxon>
        <taxon>Actinomycetota</taxon>
        <taxon>Actinomycetes</taxon>
        <taxon>Pseudonocardiales</taxon>
        <taxon>Pseudonocardiaceae</taxon>
        <taxon>Pseudonocardia</taxon>
    </lineage>
</organism>